<proteinExistence type="predicted"/>
<feature type="compositionally biased region" description="Acidic residues" evidence="3">
    <location>
        <begin position="11"/>
        <end position="34"/>
    </location>
</feature>
<evidence type="ECO:0000256" key="4">
    <source>
        <dbReference type="SAM" id="Phobius"/>
    </source>
</evidence>
<feature type="transmembrane region" description="Helical" evidence="4">
    <location>
        <begin position="99"/>
        <end position="122"/>
    </location>
</feature>
<dbReference type="PANTHER" id="PTHR37042">
    <property type="entry name" value="OUTER MEMBRANE PROTEIN RV1973"/>
    <property type="match status" value="1"/>
</dbReference>
<organism evidence="5 6">
    <name type="scientific">Gordonia liuliyuniae</name>
    <dbReference type="NCBI Taxonomy" id="2911517"/>
    <lineage>
        <taxon>Bacteria</taxon>
        <taxon>Bacillati</taxon>
        <taxon>Actinomycetota</taxon>
        <taxon>Actinomycetes</taxon>
        <taxon>Mycobacteriales</taxon>
        <taxon>Gordoniaceae</taxon>
        <taxon>Gordonia</taxon>
    </lineage>
</organism>
<sequence>MNSDETREPDSVDESVSDETSLDGSDEAGVDETGADVAGVDETGASQGPVDSDDETDSDDTDSDDTDSGETDSDDTDSDDTDSDDTDSDSGETDGGRHWAASMALAVAVTALVAAIVCVGYFGYTGIRAYTVDANREQMRVHVVDAAEQAMLNILTVDDKGVDVWQKRMKSSLTGDALKQAIDETSGGAVKQIEAAKDRKLTIKASIIRSATTEFNPDEDTATVFVLSQAATSEAPNQPQAQSSLLSVVKVDDTWKVDKIVPLTDITYYDDTAEPATGEQQQGTEQQQEGGN</sequence>
<dbReference type="RefSeq" id="WP_236998944.1">
    <property type="nucleotide sequence ID" value="NZ_JAKKOR010000011.1"/>
</dbReference>
<accession>A0ABS9IVX2</accession>
<feature type="region of interest" description="Disordered" evidence="3">
    <location>
        <begin position="271"/>
        <end position="292"/>
    </location>
</feature>
<evidence type="ECO:0000256" key="1">
    <source>
        <dbReference type="ARBA" id="ARBA00004370"/>
    </source>
</evidence>
<keyword evidence="4" id="KW-0812">Transmembrane</keyword>
<keyword evidence="6" id="KW-1185">Reference proteome</keyword>
<evidence type="ECO:0000313" key="6">
    <source>
        <dbReference type="Proteomes" id="UP001200110"/>
    </source>
</evidence>
<feature type="compositionally biased region" description="Low complexity" evidence="3">
    <location>
        <begin position="277"/>
        <end position="292"/>
    </location>
</feature>
<name>A0ABS9IVX2_9ACTN</name>
<comment type="caution">
    <text evidence="5">The sequence shown here is derived from an EMBL/GenBank/DDBJ whole genome shotgun (WGS) entry which is preliminary data.</text>
</comment>
<feature type="compositionally biased region" description="Acidic residues" evidence="3">
    <location>
        <begin position="51"/>
        <end position="92"/>
    </location>
</feature>
<evidence type="ECO:0000313" key="5">
    <source>
        <dbReference type="EMBL" id="MCF8589714.1"/>
    </source>
</evidence>
<keyword evidence="4" id="KW-1133">Transmembrane helix</keyword>
<feature type="region of interest" description="Disordered" evidence="3">
    <location>
        <begin position="1"/>
        <end position="95"/>
    </location>
</feature>
<gene>
    <name evidence="5" type="ORF">L5G33_14735</name>
</gene>
<evidence type="ECO:0000256" key="2">
    <source>
        <dbReference type="ARBA" id="ARBA00023136"/>
    </source>
</evidence>
<dbReference type="Proteomes" id="UP001200110">
    <property type="component" value="Unassembled WGS sequence"/>
</dbReference>
<evidence type="ECO:0000256" key="3">
    <source>
        <dbReference type="SAM" id="MobiDB-lite"/>
    </source>
</evidence>
<comment type="subcellular location">
    <subcellularLocation>
        <location evidence="1">Membrane</location>
    </subcellularLocation>
</comment>
<protein>
    <recommendedName>
        <fullName evidence="7">Mce-associated membrane protein</fullName>
    </recommendedName>
</protein>
<feature type="compositionally biased region" description="Basic and acidic residues" evidence="3">
    <location>
        <begin position="1"/>
        <end position="10"/>
    </location>
</feature>
<dbReference type="PANTHER" id="PTHR37042:SF4">
    <property type="entry name" value="OUTER MEMBRANE PROTEIN RV1973"/>
    <property type="match status" value="1"/>
</dbReference>
<evidence type="ECO:0008006" key="7">
    <source>
        <dbReference type="Google" id="ProtNLM"/>
    </source>
</evidence>
<dbReference type="EMBL" id="JAKKOR010000011">
    <property type="protein sequence ID" value="MCF8589714.1"/>
    <property type="molecule type" value="Genomic_DNA"/>
</dbReference>
<keyword evidence="2 4" id="KW-0472">Membrane</keyword>
<reference evidence="5 6" key="1">
    <citation type="submission" date="2022-01" db="EMBL/GenBank/DDBJ databases">
        <authorList>
            <person name="Huang Y."/>
        </authorList>
    </citation>
    <scope>NUCLEOTIDE SEQUENCE [LARGE SCALE GENOMIC DNA]</scope>
    <source>
        <strain evidence="5 6">HY366</strain>
    </source>
</reference>